<name>A0A0D9QF03_PLAFR</name>
<proteinExistence type="predicted"/>
<dbReference type="GeneID" id="24270103"/>
<accession>A0A0D9QF03</accession>
<feature type="coiled-coil region" evidence="1">
    <location>
        <begin position="84"/>
        <end position="118"/>
    </location>
</feature>
<sequence length="121" mass="13981">MKVALLIFIILVLLNCKSYGKSNLKKKGKNGKKNISLGGDFLGDITPLPNSVYNLHVDLNKNYELSSFLLNESERINDTLFLMYKEHSNTVKELQETMDQRQKAIDQLINEMKELKIKYFP</sequence>
<gene>
    <name evidence="3" type="ORF">AK88_04789</name>
</gene>
<dbReference type="AlphaFoldDB" id="A0A0D9QF03"/>
<reference evidence="3 4" key="1">
    <citation type="submission" date="2014-03" db="EMBL/GenBank/DDBJ databases">
        <title>The Genome Sequence of Plasmodium fragile nilgiri.</title>
        <authorList>
            <consortium name="The Broad Institute Genomics Platform"/>
            <consortium name="The Broad Institute Genome Sequencing Center for Infectious Disease"/>
            <person name="Neafsey D."/>
            <person name="Duraisingh M."/>
            <person name="Young S.K."/>
            <person name="Zeng Q."/>
            <person name="Gargeya S."/>
            <person name="Abouelleil A."/>
            <person name="Alvarado L."/>
            <person name="Chapman S.B."/>
            <person name="Gainer-Dewar J."/>
            <person name="Goldberg J."/>
            <person name="Griggs A."/>
            <person name="Gujja S."/>
            <person name="Hansen M."/>
            <person name="Howarth C."/>
            <person name="Imamovic A."/>
            <person name="Larimer J."/>
            <person name="Pearson M."/>
            <person name="Poon T.W."/>
            <person name="Priest M."/>
            <person name="Roberts A."/>
            <person name="Saif S."/>
            <person name="Shea T."/>
            <person name="Sykes S."/>
            <person name="Wortman J."/>
            <person name="Nusbaum C."/>
            <person name="Birren B."/>
        </authorList>
    </citation>
    <scope>NUCLEOTIDE SEQUENCE [LARGE SCALE GENOMIC DNA]</scope>
    <source>
        <strain evidence="4">nilgiri</strain>
    </source>
</reference>
<dbReference type="OrthoDB" id="376913at2759"/>
<protein>
    <submittedName>
        <fullName evidence="3">Uncharacterized protein</fullName>
    </submittedName>
</protein>
<dbReference type="Proteomes" id="UP000054561">
    <property type="component" value="Unassembled WGS sequence"/>
</dbReference>
<keyword evidence="4" id="KW-1185">Reference proteome</keyword>
<dbReference type="OMA" id="LMYKEHS"/>
<dbReference type="VEuPathDB" id="PlasmoDB:AK88_04789"/>
<keyword evidence="2" id="KW-0732">Signal</keyword>
<keyword evidence="1" id="KW-0175">Coiled coil</keyword>
<feature type="signal peptide" evidence="2">
    <location>
        <begin position="1"/>
        <end position="20"/>
    </location>
</feature>
<feature type="chain" id="PRO_5002343409" evidence="2">
    <location>
        <begin position="21"/>
        <end position="121"/>
    </location>
</feature>
<dbReference type="EMBL" id="KQ001719">
    <property type="protein sequence ID" value="KJP85568.1"/>
    <property type="molecule type" value="Genomic_DNA"/>
</dbReference>
<evidence type="ECO:0000313" key="3">
    <source>
        <dbReference type="EMBL" id="KJP85568.1"/>
    </source>
</evidence>
<organism evidence="3 4">
    <name type="scientific">Plasmodium fragile</name>
    <dbReference type="NCBI Taxonomy" id="5857"/>
    <lineage>
        <taxon>Eukaryota</taxon>
        <taxon>Sar</taxon>
        <taxon>Alveolata</taxon>
        <taxon>Apicomplexa</taxon>
        <taxon>Aconoidasida</taxon>
        <taxon>Haemosporida</taxon>
        <taxon>Plasmodiidae</taxon>
        <taxon>Plasmodium</taxon>
        <taxon>Plasmodium (Plasmodium)</taxon>
    </lineage>
</organism>
<evidence type="ECO:0000313" key="4">
    <source>
        <dbReference type="Proteomes" id="UP000054561"/>
    </source>
</evidence>
<evidence type="ECO:0000256" key="1">
    <source>
        <dbReference type="SAM" id="Coils"/>
    </source>
</evidence>
<evidence type="ECO:0000256" key="2">
    <source>
        <dbReference type="SAM" id="SignalP"/>
    </source>
</evidence>
<dbReference type="RefSeq" id="XP_012337816.1">
    <property type="nucleotide sequence ID" value="XM_012482393.1"/>
</dbReference>